<keyword evidence="5" id="KW-0378">Hydrolase</keyword>
<evidence type="ECO:0000256" key="7">
    <source>
        <dbReference type="ARBA" id="ARBA00047989"/>
    </source>
</evidence>
<evidence type="ECO:0000256" key="4">
    <source>
        <dbReference type="ARBA" id="ARBA00022723"/>
    </source>
</evidence>
<keyword evidence="6" id="KW-0862">Zinc</keyword>
<dbReference type="InterPro" id="IPR038371">
    <property type="entry name" value="Cu_polyphenol_OxRdtase_sf"/>
</dbReference>
<dbReference type="InterPro" id="IPR011324">
    <property type="entry name" value="Cytotoxic_necrot_fac-like_cat"/>
</dbReference>
<reference evidence="11 12" key="1">
    <citation type="submission" date="2024-04" db="EMBL/GenBank/DDBJ databases">
        <title>Novel species of the genus Ideonella isolated from streams.</title>
        <authorList>
            <person name="Lu H."/>
        </authorList>
    </citation>
    <scope>NUCLEOTIDE SEQUENCE [LARGE SCALE GENOMIC DNA]</scope>
    <source>
        <strain evidence="11 12">LYT19W</strain>
    </source>
</reference>
<name>A0ABU9CBD9_9BURK</name>
<keyword evidence="4" id="KW-0479">Metal-binding</keyword>
<organism evidence="11 12">
    <name type="scientific">Ideonella margarita</name>
    <dbReference type="NCBI Taxonomy" id="2984191"/>
    <lineage>
        <taxon>Bacteria</taxon>
        <taxon>Pseudomonadati</taxon>
        <taxon>Pseudomonadota</taxon>
        <taxon>Betaproteobacteria</taxon>
        <taxon>Burkholderiales</taxon>
        <taxon>Sphaerotilaceae</taxon>
        <taxon>Ideonella</taxon>
    </lineage>
</organism>
<dbReference type="Pfam" id="PF02578">
    <property type="entry name" value="Cu-oxidase_4"/>
    <property type="match status" value="1"/>
</dbReference>
<keyword evidence="3" id="KW-0808">Transferase</keyword>
<evidence type="ECO:0000256" key="10">
    <source>
        <dbReference type="RuleBase" id="RU361274"/>
    </source>
</evidence>
<dbReference type="CDD" id="cd16833">
    <property type="entry name" value="YfiH"/>
    <property type="match status" value="1"/>
</dbReference>
<evidence type="ECO:0000313" key="11">
    <source>
        <dbReference type="EMBL" id="MEK8048226.1"/>
    </source>
</evidence>
<dbReference type="RefSeq" id="WP_341400533.1">
    <property type="nucleotide sequence ID" value="NZ_JBBUTI010000014.1"/>
</dbReference>
<comment type="similarity">
    <text evidence="2 10">Belongs to the purine nucleoside phosphorylase YfiH/LACC1 family.</text>
</comment>
<evidence type="ECO:0000256" key="5">
    <source>
        <dbReference type="ARBA" id="ARBA00022801"/>
    </source>
</evidence>
<dbReference type="InterPro" id="IPR003730">
    <property type="entry name" value="Cu_polyphenol_OxRdtase"/>
</dbReference>
<sequence>MLKPDPDWLVPEGLPANVGGLMATRAGGYSTGSFAGLNLRPVELPPMPGQDADDATALLRNRERFTASLEGAMPVWLNQVHGTQVQLLDGSMLDAGAAPGGADGAGGLPVADASITTQHGVACTVLVADCLPVLFATTDGAGVGAAHAGWRGLAHGVLEATVARLCEATGQVPAQVHAWLGACIGPTQFEVGEDVRAAFGPACEAFFKLGPVPGKWMADLPGLARWRLQQAGVRLISGGQWCTVSAPERFFSYRRDRQTGRHAAAIWRR</sequence>
<dbReference type="EMBL" id="JBBUTI010000014">
    <property type="protein sequence ID" value="MEK8048226.1"/>
    <property type="molecule type" value="Genomic_DNA"/>
</dbReference>
<dbReference type="NCBIfam" id="TIGR00726">
    <property type="entry name" value="peptidoglycan editing factor PgeF"/>
    <property type="match status" value="1"/>
</dbReference>
<evidence type="ECO:0000256" key="3">
    <source>
        <dbReference type="ARBA" id="ARBA00022679"/>
    </source>
</evidence>
<dbReference type="SUPFAM" id="SSF64438">
    <property type="entry name" value="CNF1/YfiH-like putative cysteine hydrolases"/>
    <property type="match status" value="1"/>
</dbReference>
<evidence type="ECO:0000256" key="6">
    <source>
        <dbReference type="ARBA" id="ARBA00022833"/>
    </source>
</evidence>
<dbReference type="Proteomes" id="UP001379945">
    <property type="component" value="Unassembled WGS sequence"/>
</dbReference>
<proteinExistence type="inferred from homology"/>
<evidence type="ECO:0000256" key="8">
    <source>
        <dbReference type="ARBA" id="ARBA00048968"/>
    </source>
</evidence>
<evidence type="ECO:0000256" key="1">
    <source>
        <dbReference type="ARBA" id="ARBA00000553"/>
    </source>
</evidence>
<accession>A0ABU9CBD9</accession>
<comment type="caution">
    <text evidence="11">The sequence shown here is derived from an EMBL/GenBank/DDBJ whole genome shotgun (WGS) entry which is preliminary data.</text>
</comment>
<dbReference type="PANTHER" id="PTHR30616">
    <property type="entry name" value="UNCHARACTERIZED PROTEIN YFIH"/>
    <property type="match status" value="1"/>
</dbReference>
<evidence type="ECO:0000313" key="12">
    <source>
        <dbReference type="Proteomes" id="UP001379945"/>
    </source>
</evidence>
<evidence type="ECO:0000256" key="9">
    <source>
        <dbReference type="ARBA" id="ARBA00049893"/>
    </source>
</evidence>
<keyword evidence="12" id="KW-1185">Reference proteome</keyword>
<comment type="catalytic activity">
    <reaction evidence="7">
        <text>adenosine + H2O + H(+) = inosine + NH4(+)</text>
        <dbReference type="Rhea" id="RHEA:24408"/>
        <dbReference type="ChEBI" id="CHEBI:15377"/>
        <dbReference type="ChEBI" id="CHEBI:15378"/>
        <dbReference type="ChEBI" id="CHEBI:16335"/>
        <dbReference type="ChEBI" id="CHEBI:17596"/>
        <dbReference type="ChEBI" id="CHEBI:28938"/>
        <dbReference type="EC" id="3.5.4.4"/>
    </reaction>
    <physiologicalReaction direction="left-to-right" evidence="7">
        <dbReference type="Rhea" id="RHEA:24409"/>
    </physiologicalReaction>
</comment>
<evidence type="ECO:0000256" key="2">
    <source>
        <dbReference type="ARBA" id="ARBA00007353"/>
    </source>
</evidence>
<gene>
    <name evidence="11" type="primary">pgeF</name>
    <name evidence="11" type="ORF">AACH00_17875</name>
</gene>
<comment type="catalytic activity">
    <reaction evidence="9">
        <text>S-methyl-5'-thioadenosine + phosphate = 5-(methylsulfanyl)-alpha-D-ribose 1-phosphate + adenine</text>
        <dbReference type="Rhea" id="RHEA:11852"/>
        <dbReference type="ChEBI" id="CHEBI:16708"/>
        <dbReference type="ChEBI" id="CHEBI:17509"/>
        <dbReference type="ChEBI" id="CHEBI:43474"/>
        <dbReference type="ChEBI" id="CHEBI:58533"/>
        <dbReference type="EC" id="2.4.2.28"/>
    </reaction>
    <physiologicalReaction direction="left-to-right" evidence="9">
        <dbReference type="Rhea" id="RHEA:11853"/>
    </physiologicalReaction>
</comment>
<comment type="catalytic activity">
    <reaction evidence="1">
        <text>inosine + phosphate = alpha-D-ribose 1-phosphate + hypoxanthine</text>
        <dbReference type="Rhea" id="RHEA:27646"/>
        <dbReference type="ChEBI" id="CHEBI:17368"/>
        <dbReference type="ChEBI" id="CHEBI:17596"/>
        <dbReference type="ChEBI" id="CHEBI:43474"/>
        <dbReference type="ChEBI" id="CHEBI:57720"/>
        <dbReference type="EC" id="2.4.2.1"/>
    </reaction>
    <physiologicalReaction direction="left-to-right" evidence="1">
        <dbReference type="Rhea" id="RHEA:27647"/>
    </physiologicalReaction>
</comment>
<dbReference type="PANTHER" id="PTHR30616:SF2">
    <property type="entry name" value="PURINE NUCLEOSIDE PHOSPHORYLASE LACC1"/>
    <property type="match status" value="1"/>
</dbReference>
<protein>
    <recommendedName>
        <fullName evidence="10">Purine nucleoside phosphorylase</fullName>
    </recommendedName>
</protein>
<comment type="catalytic activity">
    <reaction evidence="8">
        <text>adenosine + phosphate = alpha-D-ribose 1-phosphate + adenine</text>
        <dbReference type="Rhea" id="RHEA:27642"/>
        <dbReference type="ChEBI" id="CHEBI:16335"/>
        <dbReference type="ChEBI" id="CHEBI:16708"/>
        <dbReference type="ChEBI" id="CHEBI:43474"/>
        <dbReference type="ChEBI" id="CHEBI:57720"/>
        <dbReference type="EC" id="2.4.2.1"/>
    </reaction>
    <physiologicalReaction direction="left-to-right" evidence="8">
        <dbReference type="Rhea" id="RHEA:27643"/>
    </physiologicalReaction>
</comment>
<dbReference type="Gene3D" id="3.60.140.10">
    <property type="entry name" value="CNF1/YfiH-like putative cysteine hydrolases"/>
    <property type="match status" value="1"/>
</dbReference>